<keyword evidence="4" id="KW-1185">Reference proteome</keyword>
<protein>
    <submittedName>
        <fullName evidence="3">Uncharacterized protein</fullName>
    </submittedName>
</protein>
<feature type="region of interest" description="Disordered" evidence="1">
    <location>
        <begin position="65"/>
        <end position="88"/>
    </location>
</feature>
<accession>A0A1Q9CY00</accession>
<comment type="caution">
    <text evidence="3">The sequence shown here is derived from an EMBL/GenBank/DDBJ whole genome shotgun (WGS) entry which is preliminary data.</text>
</comment>
<feature type="compositionally biased region" description="Low complexity" evidence="1">
    <location>
        <begin position="65"/>
        <end position="77"/>
    </location>
</feature>
<evidence type="ECO:0000313" key="3">
    <source>
        <dbReference type="EMBL" id="OLP87769.1"/>
    </source>
</evidence>
<organism evidence="3 4">
    <name type="scientific">Symbiodinium microadriaticum</name>
    <name type="common">Dinoflagellate</name>
    <name type="synonym">Zooxanthella microadriatica</name>
    <dbReference type="NCBI Taxonomy" id="2951"/>
    <lineage>
        <taxon>Eukaryota</taxon>
        <taxon>Sar</taxon>
        <taxon>Alveolata</taxon>
        <taxon>Dinophyceae</taxon>
        <taxon>Suessiales</taxon>
        <taxon>Symbiodiniaceae</taxon>
        <taxon>Symbiodinium</taxon>
    </lineage>
</organism>
<dbReference type="EMBL" id="LSRX01000843">
    <property type="protein sequence ID" value="OLP87769.1"/>
    <property type="molecule type" value="Genomic_DNA"/>
</dbReference>
<gene>
    <name evidence="3" type="ORF">AK812_SmicGene30988</name>
</gene>
<dbReference type="AlphaFoldDB" id="A0A1Q9CY00"/>
<evidence type="ECO:0000256" key="2">
    <source>
        <dbReference type="SAM" id="SignalP"/>
    </source>
</evidence>
<evidence type="ECO:0000313" key="4">
    <source>
        <dbReference type="Proteomes" id="UP000186817"/>
    </source>
</evidence>
<reference evidence="3 4" key="1">
    <citation type="submission" date="2016-02" db="EMBL/GenBank/DDBJ databases">
        <title>Genome analysis of coral dinoflagellate symbionts highlights evolutionary adaptations to a symbiotic lifestyle.</title>
        <authorList>
            <person name="Aranda M."/>
            <person name="Li Y."/>
            <person name="Liew Y.J."/>
            <person name="Baumgarten S."/>
            <person name="Simakov O."/>
            <person name="Wilson M."/>
            <person name="Piel J."/>
            <person name="Ashoor H."/>
            <person name="Bougouffa S."/>
            <person name="Bajic V.B."/>
            <person name="Ryu T."/>
            <person name="Ravasi T."/>
            <person name="Bayer T."/>
            <person name="Micklem G."/>
            <person name="Kim H."/>
            <person name="Bhak J."/>
            <person name="Lajeunesse T.C."/>
            <person name="Voolstra C.R."/>
        </authorList>
    </citation>
    <scope>NUCLEOTIDE SEQUENCE [LARGE SCALE GENOMIC DNA]</scope>
    <source>
        <strain evidence="3 4">CCMP2467</strain>
    </source>
</reference>
<feature type="signal peptide" evidence="2">
    <location>
        <begin position="1"/>
        <end position="24"/>
    </location>
</feature>
<keyword evidence="2" id="KW-0732">Signal</keyword>
<name>A0A1Q9CY00_SYMMI</name>
<dbReference type="Proteomes" id="UP000186817">
    <property type="component" value="Unassembled WGS sequence"/>
</dbReference>
<proteinExistence type="predicted"/>
<dbReference type="OrthoDB" id="10551769at2759"/>
<evidence type="ECO:0000256" key="1">
    <source>
        <dbReference type="SAM" id="MobiDB-lite"/>
    </source>
</evidence>
<feature type="chain" id="PRO_5012389884" evidence="2">
    <location>
        <begin position="25"/>
        <end position="88"/>
    </location>
</feature>
<sequence>MSASSGWASGYLLMTLVMPRMSSADMNQKGRTQEFQRAYQMLAVLCGSTHQYTASPYNKLWQVTNGNSTNSSNTNGTADAVAESAKLA</sequence>